<evidence type="ECO:0000313" key="3">
    <source>
        <dbReference type="Proteomes" id="UP000009236"/>
    </source>
</evidence>
<dbReference type="HOGENOM" id="CLU_1776393_0_0_11"/>
<proteinExistence type="predicted"/>
<dbReference type="InterPro" id="IPR014229">
    <property type="entry name" value="Spore_YtfJ"/>
</dbReference>
<organism evidence="3">
    <name type="scientific">Isoptericola variabilis (strain 225)</name>
    <dbReference type="NCBI Taxonomy" id="743718"/>
    <lineage>
        <taxon>Bacteria</taxon>
        <taxon>Bacillati</taxon>
        <taxon>Actinomycetota</taxon>
        <taxon>Actinomycetes</taxon>
        <taxon>Micrococcales</taxon>
        <taxon>Promicromonosporaceae</taxon>
        <taxon>Isoptericola</taxon>
    </lineage>
</organism>
<feature type="compositionally biased region" description="Gly residues" evidence="1">
    <location>
        <begin position="99"/>
        <end position="115"/>
    </location>
</feature>
<feature type="region of interest" description="Disordered" evidence="1">
    <location>
        <begin position="1"/>
        <end position="34"/>
    </location>
</feature>
<accession>F6FUL0</accession>
<dbReference type="EMBL" id="CP002810">
    <property type="protein sequence ID" value="AEG45437.1"/>
    <property type="molecule type" value="Genomic_DNA"/>
</dbReference>
<evidence type="ECO:0000256" key="1">
    <source>
        <dbReference type="SAM" id="MobiDB-lite"/>
    </source>
</evidence>
<protein>
    <submittedName>
        <fullName evidence="2">Sporulation protein YtfJ</fullName>
    </submittedName>
</protein>
<name>F6FUL0_ISOV2</name>
<keyword evidence="3" id="KW-1185">Reference proteome</keyword>
<dbReference type="KEGG" id="iva:Isova_2741"/>
<dbReference type="Pfam" id="PF09579">
    <property type="entry name" value="Spore_YtfJ"/>
    <property type="match status" value="1"/>
</dbReference>
<sequence length="166" mass="15930">MSDVVSPDEATSRARGDGSAPRGVPGAPAPDGEPTRAVALVERIAAALGGHASVRAVYGEPITHGDVTIVPVARAALGFGGGAGGGWKSADGTTAQAGPGAGATEGGDGGGGGGGAHVRPLGYVEIAHGRSTWHPIRPSVPDGRALAAGVALGLLAAAAIRGLRRG</sequence>
<dbReference type="RefSeq" id="WP_013839828.1">
    <property type="nucleotide sequence ID" value="NC_015588.1"/>
</dbReference>
<feature type="region of interest" description="Disordered" evidence="1">
    <location>
        <begin position="92"/>
        <end position="115"/>
    </location>
</feature>
<dbReference type="AlphaFoldDB" id="F6FUL0"/>
<reference evidence="2 3" key="1">
    <citation type="submission" date="2011-05" db="EMBL/GenBank/DDBJ databases">
        <title>Complete sequence of Isoptericola variabilis 225.</title>
        <authorList>
            <consortium name="US DOE Joint Genome Institute"/>
            <person name="Lucas S."/>
            <person name="Han J."/>
            <person name="Lapidus A."/>
            <person name="Cheng J.-F."/>
            <person name="Goodwin L."/>
            <person name="Pitluck S."/>
            <person name="Peters L."/>
            <person name="Mikhailova N."/>
            <person name="Zeytun A."/>
            <person name="Han C."/>
            <person name="Tapia R."/>
            <person name="Land M."/>
            <person name="Hauser L."/>
            <person name="Kyrpides N."/>
            <person name="Ivanova N."/>
            <person name="Pagani I."/>
            <person name="Siebers A."/>
            <person name="Allgaier M."/>
            <person name="Thelen M."/>
            <person name="Hugenholtz P."/>
            <person name="Gladden J."/>
            <person name="Woyke T."/>
        </authorList>
    </citation>
    <scope>NUCLEOTIDE SEQUENCE [LARGE SCALE GENOMIC DNA]</scope>
    <source>
        <strain evidence="3">225</strain>
    </source>
</reference>
<gene>
    <name evidence="2" type="ordered locus">Isova_2741</name>
</gene>
<evidence type="ECO:0000313" key="2">
    <source>
        <dbReference type="EMBL" id="AEG45437.1"/>
    </source>
</evidence>
<dbReference type="Proteomes" id="UP000009236">
    <property type="component" value="Chromosome"/>
</dbReference>